<dbReference type="EMBL" id="CCKQ01008087">
    <property type="protein sequence ID" value="CDW79529.1"/>
    <property type="molecule type" value="Genomic_DNA"/>
</dbReference>
<evidence type="ECO:0000313" key="2">
    <source>
        <dbReference type="Proteomes" id="UP000039865"/>
    </source>
</evidence>
<keyword evidence="2" id="KW-1185">Reference proteome</keyword>
<name>A0A078ABG7_STYLE</name>
<reference evidence="1 2" key="1">
    <citation type="submission" date="2014-06" db="EMBL/GenBank/DDBJ databases">
        <authorList>
            <person name="Swart Estienne"/>
        </authorList>
    </citation>
    <scope>NUCLEOTIDE SEQUENCE [LARGE SCALE GENOMIC DNA]</scope>
    <source>
        <strain evidence="1 2">130c</strain>
    </source>
</reference>
<gene>
    <name evidence="1" type="primary">Contig16259.g17324</name>
    <name evidence="1" type="ORF">STYLEM_8518</name>
</gene>
<protein>
    <submittedName>
        <fullName evidence="1">Uncharacterized protein</fullName>
    </submittedName>
</protein>
<accession>A0A078ABG7</accession>
<dbReference type="AlphaFoldDB" id="A0A078ABG7"/>
<dbReference type="Proteomes" id="UP000039865">
    <property type="component" value="Unassembled WGS sequence"/>
</dbReference>
<organism evidence="1 2">
    <name type="scientific">Stylonychia lemnae</name>
    <name type="common">Ciliate</name>
    <dbReference type="NCBI Taxonomy" id="5949"/>
    <lineage>
        <taxon>Eukaryota</taxon>
        <taxon>Sar</taxon>
        <taxon>Alveolata</taxon>
        <taxon>Ciliophora</taxon>
        <taxon>Intramacronucleata</taxon>
        <taxon>Spirotrichea</taxon>
        <taxon>Stichotrichia</taxon>
        <taxon>Sporadotrichida</taxon>
        <taxon>Oxytrichidae</taxon>
        <taxon>Stylonychinae</taxon>
        <taxon>Stylonychia</taxon>
    </lineage>
</organism>
<sequence>MILKQEAGSFLSRSSNHKSQMLQEELQDKLMIIKQNIQHANQNEFKKAFHQYHSQNKVGYNGFRQQLKDVENQKQQEALSLVKNLKKEKDQRLQNQRLKVQNMIQKQADALSRAQLEFISARRGQTSLVDQAGQNNNLLPSVSPKRDIADLFELGSRKKKQKYNEQINMDQQQQKMKLLEIKSQHRPLEHSELLNHQRQYDDRLKERAYAAGGNLFKQQRKITLDQVYQDIEFMSDEEDLFGNKSRKKQSNNSRINSNRSNIYSTFDRQKAVAREKEDRRNNYAKYIKEINLPLELDRDELKREASSYKKQWAEQFLEKNGQYLTNHEKIEFIQTNAQQMEEKALRYEAKIRYPKEIPMHSQMYNQQIMSNVYQNQQIVGDKLVEAIRSKLALLDNI</sequence>
<evidence type="ECO:0000313" key="1">
    <source>
        <dbReference type="EMBL" id="CDW79529.1"/>
    </source>
</evidence>
<dbReference type="InParanoid" id="A0A078ABG7"/>
<proteinExistence type="predicted"/>
<dbReference type="OrthoDB" id="10685848at2759"/>